<keyword evidence="2" id="KW-1185">Reference proteome</keyword>
<reference evidence="1 2" key="1">
    <citation type="submission" date="2014-11" db="EMBL/GenBank/DDBJ databases">
        <authorList>
            <person name="Zhu J."/>
            <person name="Qi W."/>
            <person name="Song R."/>
        </authorList>
    </citation>
    <scope>NUCLEOTIDE SEQUENCE [LARGE SCALE GENOMIC DNA]</scope>
</reference>
<dbReference type="Proteomes" id="UP000041254">
    <property type="component" value="Unassembled WGS sequence"/>
</dbReference>
<name>A0A0G4G8F7_VITBC</name>
<proteinExistence type="predicted"/>
<dbReference type="AlphaFoldDB" id="A0A0G4G8F7"/>
<dbReference type="InParanoid" id="A0A0G4G8F7"/>
<organism evidence="1 2">
    <name type="scientific">Vitrella brassicaformis (strain CCMP3155)</name>
    <dbReference type="NCBI Taxonomy" id="1169540"/>
    <lineage>
        <taxon>Eukaryota</taxon>
        <taxon>Sar</taxon>
        <taxon>Alveolata</taxon>
        <taxon>Colpodellida</taxon>
        <taxon>Vitrellaceae</taxon>
        <taxon>Vitrella</taxon>
    </lineage>
</organism>
<evidence type="ECO:0000313" key="1">
    <source>
        <dbReference type="EMBL" id="CEM24634.1"/>
    </source>
</evidence>
<dbReference type="EMBL" id="CDMY01000585">
    <property type="protein sequence ID" value="CEM24634.1"/>
    <property type="molecule type" value="Genomic_DNA"/>
</dbReference>
<accession>A0A0G4G8F7</accession>
<evidence type="ECO:0000313" key="2">
    <source>
        <dbReference type="Proteomes" id="UP000041254"/>
    </source>
</evidence>
<protein>
    <submittedName>
        <fullName evidence="1">Uncharacterized protein</fullName>
    </submittedName>
</protein>
<sequence length="67" mass="7555">MPESGEDPFEKITSSDVWYPARVSLWRFDNGSPKLVAWAHTDAYHEQSDHMALDNALGALEPSFEGF</sequence>
<dbReference type="VEuPathDB" id="CryptoDB:Vbra_328"/>
<gene>
    <name evidence="1" type="ORF">Vbra_328</name>
</gene>